<evidence type="ECO:0000256" key="3">
    <source>
        <dbReference type="ARBA" id="ARBA00022806"/>
    </source>
</evidence>
<protein>
    <recommendedName>
        <fullName evidence="5">SF3 helicase domain-containing protein</fullName>
    </recommendedName>
</protein>
<dbReference type="Pfam" id="PF03288">
    <property type="entry name" value="Pox_D5"/>
    <property type="match status" value="1"/>
</dbReference>
<dbReference type="SUPFAM" id="SSF52540">
    <property type="entry name" value="P-loop containing nucleoside triphosphate hydrolases"/>
    <property type="match status" value="1"/>
</dbReference>
<dbReference type="Gene3D" id="3.40.50.300">
    <property type="entry name" value="P-loop containing nucleotide triphosphate hydrolases"/>
    <property type="match status" value="1"/>
</dbReference>
<comment type="caution">
    <text evidence="6">The sequence shown here is derived from an EMBL/GenBank/DDBJ whole genome shotgun (WGS) entry which is preliminary data.</text>
</comment>
<dbReference type="PANTHER" id="PTHR35372">
    <property type="entry name" value="ATP BINDING PROTEIN-RELATED"/>
    <property type="match status" value="1"/>
</dbReference>
<evidence type="ECO:0000256" key="2">
    <source>
        <dbReference type="ARBA" id="ARBA00022801"/>
    </source>
</evidence>
<dbReference type="Proteomes" id="UP000528432">
    <property type="component" value="Unassembled WGS sequence"/>
</dbReference>
<dbReference type="InterPro" id="IPR051620">
    <property type="entry name" value="ORF904-like_C"/>
</dbReference>
<dbReference type="InterPro" id="IPR006500">
    <property type="entry name" value="Helicase_put_C_phage/plasmid"/>
</dbReference>
<evidence type="ECO:0000256" key="1">
    <source>
        <dbReference type="ARBA" id="ARBA00022741"/>
    </source>
</evidence>
<evidence type="ECO:0000313" key="7">
    <source>
        <dbReference type="Proteomes" id="UP000528432"/>
    </source>
</evidence>
<dbReference type="GO" id="GO:0004386">
    <property type="term" value="F:helicase activity"/>
    <property type="evidence" value="ECO:0007669"/>
    <property type="project" value="UniProtKB-KW"/>
</dbReference>
<organism evidence="6 7">
    <name type="scientific">Clostridium cochlearium</name>
    <dbReference type="NCBI Taxonomy" id="1494"/>
    <lineage>
        <taxon>Bacteria</taxon>
        <taxon>Bacillati</taxon>
        <taxon>Bacillota</taxon>
        <taxon>Clostridia</taxon>
        <taxon>Eubacteriales</taxon>
        <taxon>Clostridiaceae</taxon>
        <taxon>Clostridium</taxon>
    </lineage>
</organism>
<keyword evidence="2" id="KW-0378">Hydrolase</keyword>
<keyword evidence="3" id="KW-0347">Helicase</keyword>
<dbReference type="AlphaFoldDB" id="A0A7Y4DDW4"/>
<dbReference type="GO" id="GO:0016787">
    <property type="term" value="F:hydrolase activity"/>
    <property type="evidence" value="ECO:0007669"/>
    <property type="project" value="UniProtKB-KW"/>
</dbReference>
<keyword evidence="1" id="KW-0547">Nucleotide-binding</keyword>
<keyword evidence="4" id="KW-0067">ATP-binding</keyword>
<dbReference type="PANTHER" id="PTHR35372:SF2">
    <property type="entry name" value="SF3 HELICASE DOMAIN-CONTAINING PROTEIN"/>
    <property type="match status" value="1"/>
</dbReference>
<dbReference type="InterPro" id="IPR004968">
    <property type="entry name" value="DNA_primase/NTPase_C"/>
</dbReference>
<evidence type="ECO:0000256" key="4">
    <source>
        <dbReference type="ARBA" id="ARBA00022840"/>
    </source>
</evidence>
<dbReference type="InterPro" id="IPR027417">
    <property type="entry name" value="P-loop_NTPase"/>
</dbReference>
<feature type="domain" description="SF3 helicase" evidence="5">
    <location>
        <begin position="127"/>
        <end position="291"/>
    </location>
</feature>
<reference evidence="6 7" key="1">
    <citation type="submission" date="2020-05" db="EMBL/GenBank/DDBJ databases">
        <title>Draft genome sequence of Clostridium cochlearium strain AGROS13 isolated from a sheep dairy farm in New Zealand.</title>
        <authorList>
            <person name="Gupta T.B."/>
            <person name="Jauregui R."/>
            <person name="Risson A.N."/>
            <person name="Brightwell G."/>
            <person name="Maclean P."/>
        </authorList>
    </citation>
    <scope>NUCLEOTIDE SEQUENCE [LARGE SCALE GENOMIC DNA]</scope>
    <source>
        <strain evidence="6 7">AGROS13</strain>
    </source>
</reference>
<dbReference type="EMBL" id="JABFIF010000018">
    <property type="protein sequence ID" value="NOH16546.1"/>
    <property type="molecule type" value="Genomic_DNA"/>
</dbReference>
<dbReference type="PROSITE" id="PS51206">
    <property type="entry name" value="SF3_HELICASE_1"/>
    <property type="match status" value="1"/>
</dbReference>
<dbReference type="InterPro" id="IPR014015">
    <property type="entry name" value="Helicase_SF3_DNA-vir"/>
</dbReference>
<dbReference type="NCBIfam" id="TIGR01613">
    <property type="entry name" value="primase_Cterm"/>
    <property type="match status" value="1"/>
</dbReference>
<gene>
    <name evidence="6" type="ORF">HMJ28_09125</name>
</gene>
<name>A0A7Y4DDW4_CLOCO</name>
<accession>A0A7Y4DDW4</accession>
<evidence type="ECO:0000313" key="6">
    <source>
        <dbReference type="EMBL" id="NOH16546.1"/>
    </source>
</evidence>
<sequence>MPQVLKDKPQFCCWKYEERSGRKTKVPYNPVTGKRAKADKQGTFKDFSSAVAALSDYDGMGFLVGNDICVIDLDDCFDSGGKLKPVTQIVVEAFSGCYMEHSPSRKGLHIFFKATGFNFDKTKYYINNRKLGVEVYVAGATNRFVTVTGNVYADGATTRNGKGTLCESILKVLGSYGCTARPETISLKKNNNSSSPSEDIARLAGVRFVNISEPSRGLVLNAAQVKSMTGGDTINARFLHENSFDFSPKFKLYINTNYLPVITDMTLFSSGRVVIIPFERHFDESEQDKNLKREFSKAKNQSAILNWLIEGYQLSKKEGLTLPVSVKTATEAYKRDSDKIALFFEDALEESPNSEVRTSEVYGRYQRWCSANGCYSENARNFKQALTAIARVERKRPRSGGGMTTMLIGYKLTEEEFLLI</sequence>
<proteinExistence type="predicted"/>
<dbReference type="GO" id="GO:0005524">
    <property type="term" value="F:ATP binding"/>
    <property type="evidence" value="ECO:0007669"/>
    <property type="project" value="UniProtKB-KW"/>
</dbReference>
<evidence type="ECO:0000259" key="5">
    <source>
        <dbReference type="PROSITE" id="PS51206"/>
    </source>
</evidence>